<dbReference type="InterPro" id="IPR029044">
    <property type="entry name" value="Nucleotide-diphossugar_trans"/>
</dbReference>
<name>A0A9P2TB42_THEFU</name>
<accession>A0A9P2TB42</accession>
<dbReference type="CDD" id="cd00761">
    <property type="entry name" value="Glyco_tranf_GTA_type"/>
    <property type="match status" value="1"/>
</dbReference>
<evidence type="ECO:0000256" key="2">
    <source>
        <dbReference type="ARBA" id="ARBA00022676"/>
    </source>
</evidence>
<evidence type="ECO:0000259" key="5">
    <source>
        <dbReference type="Pfam" id="PF00535"/>
    </source>
</evidence>
<keyword evidence="4" id="KW-0812">Transmembrane</keyword>
<evidence type="ECO:0000313" key="7">
    <source>
        <dbReference type="Proteomes" id="UP000014184"/>
    </source>
</evidence>
<proteinExistence type="inferred from homology"/>
<dbReference type="AlphaFoldDB" id="A0A9P2TB42"/>
<dbReference type="Pfam" id="PF00535">
    <property type="entry name" value="Glycos_transf_2"/>
    <property type="match status" value="1"/>
</dbReference>
<evidence type="ECO:0000256" key="1">
    <source>
        <dbReference type="ARBA" id="ARBA00006739"/>
    </source>
</evidence>
<comment type="caution">
    <text evidence="6">The sequence shown here is derived from an EMBL/GenBank/DDBJ whole genome shotgun (WGS) entry which is preliminary data.</text>
</comment>
<dbReference type="Gene3D" id="3.90.550.10">
    <property type="entry name" value="Spore Coat Polysaccharide Biosynthesis Protein SpsA, Chain A"/>
    <property type="match status" value="1"/>
</dbReference>
<dbReference type="InterPro" id="IPR001173">
    <property type="entry name" value="Glyco_trans_2-like"/>
</dbReference>
<dbReference type="PANTHER" id="PTHR43630">
    <property type="entry name" value="POLY-BETA-1,6-N-ACETYL-D-GLUCOSAMINE SYNTHASE"/>
    <property type="match status" value="1"/>
</dbReference>
<gene>
    <name evidence="6" type="ORF">TM51_08991</name>
</gene>
<dbReference type="RefSeq" id="WP_011292168.1">
    <property type="nucleotide sequence ID" value="NZ_AOSG01000047.1"/>
</dbReference>
<keyword evidence="4" id="KW-0472">Membrane</keyword>
<evidence type="ECO:0000313" key="6">
    <source>
        <dbReference type="EMBL" id="EOR71189.1"/>
    </source>
</evidence>
<reference evidence="6 7" key="1">
    <citation type="journal article" date="2013" name="Genome Announc.">
        <title>Draft Genome Sequence of the Lignocellulose Decomposer Thermobifida fusca Strain TM51.</title>
        <authorList>
            <person name="Toth A."/>
            <person name="Barna T."/>
            <person name="Nagy I."/>
            <person name="Horvath B."/>
            <person name="Nagy I."/>
            <person name="Tancsics A."/>
            <person name="Kriszt B."/>
            <person name="Baka E."/>
            <person name="Fekete C."/>
            <person name="Kukolya J."/>
        </authorList>
    </citation>
    <scope>NUCLEOTIDE SEQUENCE [LARGE SCALE GENOMIC DNA]</scope>
    <source>
        <strain evidence="6 7">TM51</strain>
    </source>
</reference>
<protein>
    <submittedName>
        <fullName evidence="6">Glycosyltransferase</fullName>
    </submittedName>
</protein>
<feature type="domain" description="Glycosyltransferase 2-like" evidence="5">
    <location>
        <begin position="4"/>
        <end position="128"/>
    </location>
</feature>
<keyword evidence="2" id="KW-0328">Glycosyltransferase</keyword>
<keyword evidence="7" id="KW-1185">Reference proteome</keyword>
<evidence type="ECO:0000256" key="4">
    <source>
        <dbReference type="SAM" id="Phobius"/>
    </source>
</evidence>
<keyword evidence="3" id="KW-0808">Transferase</keyword>
<sequence length="281" mass="31481">MKISVVVPAYNEEAVIERCLNALVNQIVPVDEILVVDNNSTDRTAEIAEKYREYGVRVIRETVQGLIPARNRGFDEATGDILGRIDADTVVEPDWSQRLAEAFADPDVAAATGPSWFYDAPLRRTGLAAQRLLCHRVNRVLSGHPMLWGSNMAVTKECWRELRDHACPGPDIFEDLDLAIHLHRLGRTVRYSDRLRAPVSARRIGGPLRDLYRYLRTWDRTYALHGQRRAAAGARMLTLAGLVVLFPLVGLLLRAYAPEQGRLSLRRLFSRGAAPGSRPIP</sequence>
<organism evidence="6 7">
    <name type="scientific">Thermobifida fusca TM51</name>
    <dbReference type="NCBI Taxonomy" id="1169414"/>
    <lineage>
        <taxon>Bacteria</taxon>
        <taxon>Bacillati</taxon>
        <taxon>Actinomycetota</taxon>
        <taxon>Actinomycetes</taxon>
        <taxon>Streptosporangiales</taxon>
        <taxon>Nocardiopsidaceae</taxon>
        <taxon>Thermobifida</taxon>
    </lineage>
</organism>
<comment type="similarity">
    <text evidence="1">Belongs to the glycosyltransferase 2 family.</text>
</comment>
<keyword evidence="4" id="KW-1133">Transmembrane helix</keyword>
<feature type="transmembrane region" description="Helical" evidence="4">
    <location>
        <begin position="236"/>
        <end position="257"/>
    </location>
</feature>
<dbReference type="PANTHER" id="PTHR43630:SF1">
    <property type="entry name" value="POLY-BETA-1,6-N-ACETYL-D-GLUCOSAMINE SYNTHASE"/>
    <property type="match status" value="1"/>
</dbReference>
<evidence type="ECO:0000256" key="3">
    <source>
        <dbReference type="ARBA" id="ARBA00022679"/>
    </source>
</evidence>
<dbReference type="EMBL" id="AOSG01000047">
    <property type="protein sequence ID" value="EOR71189.1"/>
    <property type="molecule type" value="Genomic_DNA"/>
</dbReference>
<dbReference type="Proteomes" id="UP000014184">
    <property type="component" value="Unassembled WGS sequence"/>
</dbReference>
<dbReference type="SUPFAM" id="SSF53448">
    <property type="entry name" value="Nucleotide-diphospho-sugar transferases"/>
    <property type="match status" value="1"/>
</dbReference>
<dbReference type="GO" id="GO:0016757">
    <property type="term" value="F:glycosyltransferase activity"/>
    <property type="evidence" value="ECO:0007669"/>
    <property type="project" value="UniProtKB-KW"/>
</dbReference>